<accession>A0ACC5XHJ0</accession>
<comment type="caution">
    <text evidence="1">The sequence shown here is derived from an EMBL/GenBank/DDBJ whole genome shotgun (WGS) entry which is preliminary data.</text>
</comment>
<reference evidence="1 2" key="1">
    <citation type="journal article" date="2022" name="bioRxiv">
        <title>An ancient truncated duplication of the anti-Mullerian hormone receptor type 2 gene is a potential conserved master sex determinant in the Pangasiidae catfish family.</title>
        <authorList>
            <person name="Wen M."/>
            <person name="Pan Q."/>
            <person name="Jouanno E."/>
            <person name="Montfort J."/>
            <person name="Zahm M."/>
            <person name="Cabau C."/>
            <person name="Klopp C."/>
            <person name="Iampietro C."/>
            <person name="Roques C."/>
            <person name="Bouchez O."/>
            <person name="Castinel A."/>
            <person name="Donnadieu C."/>
            <person name="Parrinello H."/>
            <person name="Poncet C."/>
            <person name="Belmonte E."/>
            <person name="Gautier V."/>
            <person name="Avarre J.-C."/>
            <person name="Dugue R."/>
            <person name="Gustiano R."/>
            <person name="Ha T.T.T."/>
            <person name="Campet M."/>
            <person name="Sriphairoj K."/>
            <person name="Ribolli J."/>
            <person name="de Almeida F.L."/>
            <person name="Desvignes T."/>
            <person name="Postlethwait J.H."/>
            <person name="Bucao C.F."/>
            <person name="Robinson-Rechavi M."/>
            <person name="Bobe J."/>
            <person name="Herpin A."/>
            <person name="Guiguen Y."/>
        </authorList>
    </citation>
    <scope>NUCLEOTIDE SEQUENCE [LARGE SCALE GENOMIC DNA]</scope>
    <source>
        <strain evidence="1">YG-Dec2019</strain>
    </source>
</reference>
<keyword evidence="2" id="KW-1185">Reference proteome</keyword>
<sequence>MAERDAVPLPLDIRARIAELELELSEGEWRCPGQQACSTASSGVLGGGVCFAHSFNGCVRCSRSDLYKSADEQDTHLCS</sequence>
<evidence type="ECO:0000313" key="2">
    <source>
        <dbReference type="Proteomes" id="UP000829447"/>
    </source>
</evidence>
<name>A0ACC5XHJ0_PANGG</name>
<gene>
    <name evidence="1" type="ORF">PGIGA_G00125760</name>
</gene>
<organism evidence="1 2">
    <name type="scientific">Pangasianodon gigas</name>
    <name type="common">Mekong giant catfish</name>
    <name type="synonym">Pangasius gigas</name>
    <dbReference type="NCBI Taxonomy" id="30993"/>
    <lineage>
        <taxon>Eukaryota</taxon>
        <taxon>Metazoa</taxon>
        <taxon>Chordata</taxon>
        <taxon>Craniata</taxon>
        <taxon>Vertebrata</taxon>
        <taxon>Euteleostomi</taxon>
        <taxon>Actinopterygii</taxon>
        <taxon>Neopterygii</taxon>
        <taxon>Teleostei</taxon>
        <taxon>Ostariophysi</taxon>
        <taxon>Siluriformes</taxon>
        <taxon>Pangasiidae</taxon>
        <taxon>Pangasianodon</taxon>
    </lineage>
</organism>
<protein>
    <submittedName>
        <fullName evidence="1">Uncharacterized protein</fullName>
    </submittedName>
</protein>
<dbReference type="Proteomes" id="UP000829447">
    <property type="component" value="Linkage Group LG21"/>
</dbReference>
<dbReference type="EMBL" id="CM040474">
    <property type="protein sequence ID" value="MCI4390701.1"/>
    <property type="molecule type" value="Genomic_DNA"/>
</dbReference>
<evidence type="ECO:0000313" key="1">
    <source>
        <dbReference type="EMBL" id="MCI4390701.1"/>
    </source>
</evidence>
<proteinExistence type="predicted"/>